<comment type="caution">
    <text evidence="3">The sequence shown here is derived from an EMBL/GenBank/DDBJ whole genome shotgun (WGS) entry which is preliminary data.</text>
</comment>
<dbReference type="PROSITE" id="PS50157">
    <property type="entry name" value="ZINC_FINGER_C2H2_2"/>
    <property type="match status" value="2"/>
</dbReference>
<dbReference type="InterPro" id="IPR036236">
    <property type="entry name" value="Znf_C2H2_sf"/>
</dbReference>
<feature type="domain" description="C2H2-type" evidence="2">
    <location>
        <begin position="68"/>
        <end position="89"/>
    </location>
</feature>
<dbReference type="SUPFAM" id="SSF57667">
    <property type="entry name" value="beta-beta-alpha zinc fingers"/>
    <property type="match status" value="1"/>
</dbReference>
<gene>
    <name evidence="3" type="ORF">JBS370_LOCUS41666</name>
</gene>
<proteinExistence type="predicted"/>
<keyword evidence="1" id="KW-0479">Metal-binding</keyword>
<reference evidence="3" key="1">
    <citation type="submission" date="2021-02" db="EMBL/GenBank/DDBJ databases">
        <authorList>
            <person name="Nowell W R."/>
        </authorList>
    </citation>
    <scope>NUCLEOTIDE SEQUENCE</scope>
</reference>
<dbReference type="Proteomes" id="UP000663836">
    <property type="component" value="Unassembled WGS sequence"/>
</dbReference>
<dbReference type="InterPro" id="IPR013087">
    <property type="entry name" value="Znf_C2H2_type"/>
</dbReference>
<accession>A0A820KG31</accession>
<protein>
    <recommendedName>
        <fullName evidence="2">C2H2-type domain-containing protein</fullName>
    </recommendedName>
</protein>
<dbReference type="GO" id="GO:0008270">
    <property type="term" value="F:zinc ion binding"/>
    <property type="evidence" value="ECO:0007669"/>
    <property type="project" value="UniProtKB-KW"/>
</dbReference>
<dbReference type="SMART" id="SM00355">
    <property type="entry name" value="ZnF_C2H2"/>
    <property type="match status" value="2"/>
</dbReference>
<evidence type="ECO:0000313" key="4">
    <source>
        <dbReference type="Proteomes" id="UP000663836"/>
    </source>
</evidence>
<dbReference type="PROSITE" id="PS00028">
    <property type="entry name" value="ZINC_FINGER_C2H2_1"/>
    <property type="match status" value="1"/>
</dbReference>
<feature type="domain" description="C2H2-type" evidence="2">
    <location>
        <begin position="19"/>
        <end position="44"/>
    </location>
</feature>
<evidence type="ECO:0000256" key="1">
    <source>
        <dbReference type="PROSITE-ProRule" id="PRU00042"/>
    </source>
</evidence>
<evidence type="ECO:0000259" key="2">
    <source>
        <dbReference type="PROSITE" id="PS50157"/>
    </source>
</evidence>
<dbReference type="Gene3D" id="3.30.160.60">
    <property type="entry name" value="Classic Zinc Finger"/>
    <property type="match status" value="1"/>
</dbReference>
<sequence length="89" mass="10873">MTSKVWFNYVLVHGLNPVFRCSNETCSQVFEKPVDYILHARIHSQKCLTDSRRLSQNNTYHRRLRRIYRCKICKKLFETSDQLQYHMQY</sequence>
<keyword evidence="1" id="KW-0863">Zinc-finger</keyword>
<organism evidence="3 4">
    <name type="scientific">Rotaria sordida</name>
    <dbReference type="NCBI Taxonomy" id="392033"/>
    <lineage>
        <taxon>Eukaryota</taxon>
        <taxon>Metazoa</taxon>
        <taxon>Spiralia</taxon>
        <taxon>Gnathifera</taxon>
        <taxon>Rotifera</taxon>
        <taxon>Eurotatoria</taxon>
        <taxon>Bdelloidea</taxon>
        <taxon>Philodinida</taxon>
        <taxon>Philodinidae</taxon>
        <taxon>Rotaria</taxon>
    </lineage>
</organism>
<name>A0A820KG31_9BILA</name>
<dbReference type="Pfam" id="PF00096">
    <property type="entry name" value="zf-C2H2"/>
    <property type="match status" value="1"/>
</dbReference>
<dbReference type="EMBL" id="CAJOBD010047991">
    <property type="protein sequence ID" value="CAF4342240.1"/>
    <property type="molecule type" value="Genomic_DNA"/>
</dbReference>
<dbReference type="AlphaFoldDB" id="A0A820KG31"/>
<evidence type="ECO:0000313" key="3">
    <source>
        <dbReference type="EMBL" id="CAF4342240.1"/>
    </source>
</evidence>
<keyword evidence="1" id="KW-0862">Zinc</keyword>
<feature type="non-terminal residue" evidence="3">
    <location>
        <position position="89"/>
    </location>
</feature>